<comment type="catalytic activity">
    <reaction evidence="9">
        <text>L-threonine(in) + Na(+)(in) = L-threonine(out) + Na(+)(out)</text>
        <dbReference type="Rhea" id="RHEA:69999"/>
        <dbReference type="ChEBI" id="CHEBI:29101"/>
        <dbReference type="ChEBI" id="CHEBI:57926"/>
    </reaction>
</comment>
<feature type="transmembrane region" description="Helical" evidence="9">
    <location>
        <begin position="41"/>
        <end position="69"/>
    </location>
</feature>
<comment type="caution">
    <text evidence="9">Lacks conserved residue(s) required for the propagation of feature annotation.</text>
</comment>
<evidence type="ECO:0000256" key="5">
    <source>
        <dbReference type="ARBA" id="ARBA00022847"/>
    </source>
</evidence>
<feature type="transmembrane region" description="Helical" evidence="9">
    <location>
        <begin position="327"/>
        <end position="352"/>
    </location>
</feature>
<dbReference type="InterPro" id="IPR036458">
    <property type="entry name" value="Na:dicarbo_symporter_sf"/>
</dbReference>
<keyword evidence="6 9" id="KW-0029">Amino-acid transport</keyword>
<keyword evidence="7 9" id="KW-1133">Transmembrane helix</keyword>
<dbReference type="PANTHER" id="PTHR42865">
    <property type="entry name" value="PROTON/GLUTAMATE-ASPARTATE SYMPORTER"/>
    <property type="match status" value="1"/>
</dbReference>
<evidence type="ECO:0000256" key="2">
    <source>
        <dbReference type="ARBA" id="ARBA00022448"/>
    </source>
</evidence>
<keyword evidence="3 9" id="KW-1003">Cell membrane</keyword>
<dbReference type="HAMAP" id="MF_01582">
    <property type="entry name" value="Ser_Thr_transp_SstT"/>
    <property type="match status" value="1"/>
</dbReference>
<comment type="caution">
    <text evidence="10">The sequence shown here is derived from an EMBL/GenBank/DDBJ whole genome shotgun (WGS) entry which is preliminary data.</text>
</comment>
<dbReference type="SUPFAM" id="SSF118215">
    <property type="entry name" value="Proton glutamate symport protein"/>
    <property type="match status" value="1"/>
</dbReference>
<dbReference type="PRINTS" id="PR00173">
    <property type="entry name" value="EDTRNSPORT"/>
</dbReference>
<feature type="transmembrane region" description="Helical" evidence="9">
    <location>
        <begin position="81"/>
        <end position="104"/>
    </location>
</feature>
<comment type="subcellular location">
    <subcellularLocation>
        <location evidence="9">Cell membrane</location>
        <topology evidence="9">Multi-pass membrane protein</topology>
    </subcellularLocation>
    <subcellularLocation>
        <location evidence="1">Membrane</location>
        <topology evidence="1">Multi-pass membrane protein</topology>
    </subcellularLocation>
</comment>
<evidence type="ECO:0000256" key="8">
    <source>
        <dbReference type="ARBA" id="ARBA00023136"/>
    </source>
</evidence>
<gene>
    <name evidence="9 10" type="primary">sstT</name>
    <name evidence="10" type="ORF">JDW22_08660</name>
</gene>
<evidence type="ECO:0000256" key="9">
    <source>
        <dbReference type="HAMAP-Rule" id="MF_01582"/>
    </source>
</evidence>
<keyword evidence="2 9" id="KW-0813">Transport</keyword>
<feature type="transmembrane region" description="Helical" evidence="9">
    <location>
        <begin position="16"/>
        <end position="35"/>
    </location>
</feature>
<evidence type="ECO:0000256" key="1">
    <source>
        <dbReference type="ARBA" id="ARBA00004141"/>
    </source>
</evidence>
<dbReference type="InterPro" id="IPR001991">
    <property type="entry name" value="Na-dicarboxylate_symporter"/>
</dbReference>
<sequence>MNQPAAKPAWYNRIGLIWQIIIGMVIGIIIGQFIPSAAPTVGILGSLFVGALKAVAPFLVFILVTAAIAQHNEGAQTHMRPILLLYLIGTFGAAVIAVAASFMYPTTLTLVAAPETNLAPPSGIAEVLKNVLMSLVSNPISALSSGNYIGILAWALMLGFALRNANEVTHTIIGDLASAVSMIVRGVIRFAPLGIMGLVAVTVEETGFKRMAQEYGHLILVLLGCMGLVAFVFNPLIVWWKIRRDPYPLVLICLRESGIPAFFTRSSAANIPVNMALAKKLGLHEDTYAMSIPLGATINMAGAAITITVLALAAAHTQGIHVDFGMALLLSLVATVSACGASGVAGGSLLLIPVACSLFNIPNDVAMQVVGVGFVIGVIQDSAETALNSSTDVLFTAAADLGAQRKGKGLN</sequence>
<name>A0ABS1BTS0_9NEIS</name>
<comment type="similarity">
    <text evidence="9">Belongs to the dicarboxylate/amino acid:cation symporter (DAACS) (TC 2.A.23) family.</text>
</comment>
<keyword evidence="8 9" id="KW-0472">Membrane</keyword>
<feature type="transmembrane region" description="Helical" evidence="9">
    <location>
        <begin position="288"/>
        <end position="315"/>
    </location>
</feature>
<evidence type="ECO:0000256" key="7">
    <source>
        <dbReference type="ARBA" id="ARBA00022989"/>
    </source>
</evidence>
<organism evidence="10 11">
    <name type="scientific">Kingella bonacorsii</name>
    <dbReference type="NCBI Taxonomy" id="2796361"/>
    <lineage>
        <taxon>Bacteria</taxon>
        <taxon>Pseudomonadati</taxon>
        <taxon>Pseudomonadota</taxon>
        <taxon>Betaproteobacteria</taxon>
        <taxon>Neisseriales</taxon>
        <taxon>Neisseriaceae</taxon>
        <taxon>Kingella</taxon>
    </lineage>
</organism>
<evidence type="ECO:0000313" key="10">
    <source>
        <dbReference type="EMBL" id="MBK0396637.1"/>
    </source>
</evidence>
<dbReference type="Pfam" id="PF00375">
    <property type="entry name" value="SDF"/>
    <property type="match status" value="1"/>
</dbReference>
<dbReference type="RefSeq" id="WP_200522683.1">
    <property type="nucleotide sequence ID" value="NZ_JAEHNZ010000002.1"/>
</dbReference>
<accession>A0ABS1BTS0</accession>
<feature type="transmembrane region" description="Helical" evidence="9">
    <location>
        <begin position="215"/>
        <end position="240"/>
    </location>
</feature>
<evidence type="ECO:0000256" key="4">
    <source>
        <dbReference type="ARBA" id="ARBA00022692"/>
    </source>
</evidence>
<dbReference type="Gene3D" id="1.10.3860.10">
    <property type="entry name" value="Sodium:dicarboxylate symporter"/>
    <property type="match status" value="1"/>
</dbReference>
<keyword evidence="11" id="KW-1185">Reference proteome</keyword>
<dbReference type="InterPro" id="IPR023025">
    <property type="entry name" value="Ser_Thr_transp_SstT"/>
</dbReference>
<dbReference type="NCBIfam" id="NF010151">
    <property type="entry name" value="PRK13628.1"/>
    <property type="match status" value="1"/>
</dbReference>
<reference evidence="10 11" key="1">
    <citation type="journal article" date="2021" name="Pathogens">
        <title>Isolation and Characterization of Kingella bonacorsii sp. nov., A Novel Kingella Species Detected in a Stable Periodontitis Subject.</title>
        <authorList>
            <person name="Antezack A."/>
            <person name="Boxberger M."/>
            <person name="Rolland C."/>
            <person name="Monnet-Corti V."/>
            <person name="La Scola B."/>
        </authorList>
    </citation>
    <scope>NUCLEOTIDE SEQUENCE [LARGE SCALE GENOMIC DNA]</scope>
    <source>
        <strain evidence="10 11">Marseille-Q4569</strain>
    </source>
</reference>
<comment type="catalytic activity">
    <reaction evidence="9">
        <text>L-serine(in) + Na(+)(in) = L-serine(out) + Na(+)(out)</text>
        <dbReference type="Rhea" id="RHEA:29575"/>
        <dbReference type="ChEBI" id="CHEBI:29101"/>
        <dbReference type="ChEBI" id="CHEBI:33384"/>
    </reaction>
</comment>
<evidence type="ECO:0000256" key="3">
    <source>
        <dbReference type="ARBA" id="ARBA00022475"/>
    </source>
</evidence>
<proteinExistence type="inferred from homology"/>
<dbReference type="Proteomes" id="UP000614058">
    <property type="component" value="Unassembled WGS sequence"/>
</dbReference>
<dbReference type="EMBL" id="JAEHNZ010000002">
    <property type="protein sequence ID" value="MBK0396637.1"/>
    <property type="molecule type" value="Genomic_DNA"/>
</dbReference>
<protein>
    <recommendedName>
        <fullName evidence="9">Serine/threonine transporter SstT</fullName>
    </recommendedName>
    <alternativeName>
        <fullName evidence="9">Na(+)/serine-threonine symporter</fullName>
    </alternativeName>
</protein>
<keyword evidence="5 9" id="KW-0769">Symport</keyword>
<evidence type="ECO:0000256" key="6">
    <source>
        <dbReference type="ARBA" id="ARBA00022970"/>
    </source>
</evidence>
<evidence type="ECO:0000313" key="11">
    <source>
        <dbReference type="Proteomes" id="UP000614058"/>
    </source>
</evidence>
<dbReference type="PANTHER" id="PTHR42865:SF8">
    <property type="entry name" value="SERINE_THREONINE TRANSPORTER SSTT"/>
    <property type="match status" value="1"/>
</dbReference>
<comment type="function">
    <text evidence="9">Involved in the import of serine and threonine into the cell, with the concomitant import of sodium (symport system).</text>
</comment>
<feature type="transmembrane region" description="Helical" evidence="9">
    <location>
        <begin position="140"/>
        <end position="162"/>
    </location>
</feature>
<keyword evidence="4 9" id="KW-0812">Transmembrane</keyword>